<organism evidence="2 3">
    <name type="scientific">Streptomyces bluensis</name>
    <dbReference type="NCBI Taxonomy" id="33897"/>
    <lineage>
        <taxon>Bacteria</taxon>
        <taxon>Bacillati</taxon>
        <taxon>Actinomycetota</taxon>
        <taxon>Actinomycetes</taxon>
        <taxon>Kitasatosporales</taxon>
        <taxon>Streptomycetaceae</taxon>
        <taxon>Streptomyces</taxon>
    </lineage>
</organism>
<sequence>MSHRAGIDKPTLVPPTHQWLNATTGRIATCAHSWMTAVHWINHLAQKGLYTPTQTHGPKWGETTLAIAQEIARLKVCRPGIAYLMRKLKLSERTIQYHLTMLRETGLLVYRSKGTRIQGVGGQASVYERTIPTAFDTEHGIRTVGEGVQRRPVGIAETARKAIGKLAKKAARKTRRRPTRTRLSGRGRCTPMQWGTSRSSSTAGTHSPSEAKLASGDRQSAPKKNPNRGPRTLNKVGRRYQLARQLVSQVPWLRKASIPRIAWIVRHCADAGWTALEVQAIAEQETPILADEARRPSGLLAHRLGSLHLLYTTPERRKTALLAWQESRAQEKARHTGYDEHTGGPKSPAARRVMDEAFNAIRDRLAADCAPVDSSPMALEDLTREEIVDMRLDAMKNPSLIFLAIELGGERYARRLYTNRLVDQTLALENIANRRDTLANAF</sequence>
<gene>
    <name evidence="2" type="ORF">ACFY1D_37395</name>
</gene>
<evidence type="ECO:0000256" key="1">
    <source>
        <dbReference type="SAM" id="MobiDB-lite"/>
    </source>
</evidence>
<dbReference type="Proteomes" id="UP001602058">
    <property type="component" value="Unassembled WGS sequence"/>
</dbReference>
<evidence type="ECO:0000313" key="2">
    <source>
        <dbReference type="EMBL" id="MFF4527050.1"/>
    </source>
</evidence>
<reference evidence="2 3" key="1">
    <citation type="submission" date="2024-10" db="EMBL/GenBank/DDBJ databases">
        <title>The Natural Products Discovery Center: Release of the First 8490 Sequenced Strains for Exploring Actinobacteria Biosynthetic Diversity.</title>
        <authorList>
            <person name="Kalkreuter E."/>
            <person name="Kautsar S.A."/>
            <person name="Yang D."/>
            <person name="Bader C.D."/>
            <person name="Teijaro C.N."/>
            <person name="Fluegel L."/>
            <person name="Davis C.M."/>
            <person name="Simpson J.R."/>
            <person name="Lauterbach L."/>
            <person name="Steele A.D."/>
            <person name="Gui C."/>
            <person name="Meng S."/>
            <person name="Li G."/>
            <person name="Viehrig K."/>
            <person name="Ye F."/>
            <person name="Su P."/>
            <person name="Kiefer A.F."/>
            <person name="Nichols A."/>
            <person name="Cepeda A.J."/>
            <person name="Yan W."/>
            <person name="Fan B."/>
            <person name="Jiang Y."/>
            <person name="Adhikari A."/>
            <person name="Zheng C.-J."/>
            <person name="Schuster L."/>
            <person name="Cowan T.M."/>
            <person name="Smanski M.J."/>
            <person name="Chevrette M.G."/>
            <person name="De Carvalho L.P.S."/>
            <person name="Shen B."/>
        </authorList>
    </citation>
    <scope>NUCLEOTIDE SEQUENCE [LARGE SCALE GENOMIC DNA]</scope>
    <source>
        <strain evidence="2 3">NPDC001390</strain>
    </source>
</reference>
<feature type="compositionally biased region" description="Polar residues" evidence="1">
    <location>
        <begin position="193"/>
        <end position="208"/>
    </location>
</feature>
<name>A0ABW6UU99_9ACTN</name>
<protein>
    <submittedName>
        <fullName evidence="2">Transcriptional regulator</fullName>
    </submittedName>
</protein>
<dbReference type="RefSeq" id="WP_387892543.1">
    <property type="nucleotide sequence ID" value="NZ_JBIAWJ010000031.1"/>
</dbReference>
<evidence type="ECO:0000313" key="3">
    <source>
        <dbReference type="Proteomes" id="UP001602058"/>
    </source>
</evidence>
<dbReference type="EMBL" id="JBIAWJ010000031">
    <property type="protein sequence ID" value="MFF4527050.1"/>
    <property type="molecule type" value="Genomic_DNA"/>
</dbReference>
<comment type="caution">
    <text evidence="2">The sequence shown here is derived from an EMBL/GenBank/DDBJ whole genome shotgun (WGS) entry which is preliminary data.</text>
</comment>
<accession>A0ABW6UU99</accession>
<feature type="compositionally biased region" description="Basic residues" evidence="1">
    <location>
        <begin position="164"/>
        <end position="185"/>
    </location>
</feature>
<feature type="region of interest" description="Disordered" evidence="1">
    <location>
        <begin position="164"/>
        <end position="237"/>
    </location>
</feature>
<keyword evidence="3" id="KW-1185">Reference proteome</keyword>
<proteinExistence type="predicted"/>